<dbReference type="PANTHER" id="PTHR42879">
    <property type="entry name" value="3-OXOACYL-(ACYL-CARRIER-PROTEIN) REDUCTASE"/>
    <property type="match status" value="1"/>
</dbReference>
<gene>
    <name evidence="3" type="ORF">SAMN05421757_10365</name>
</gene>
<protein>
    <submittedName>
        <fullName evidence="3">Short-chain dehydrogenase</fullName>
    </submittedName>
</protein>
<dbReference type="OrthoDB" id="7593130at2"/>
<dbReference type="SUPFAM" id="SSF51735">
    <property type="entry name" value="NAD(P)-binding Rossmann-fold domains"/>
    <property type="match status" value="1"/>
</dbReference>
<dbReference type="Gene3D" id="3.40.50.720">
    <property type="entry name" value="NAD(P)-binding Rossmann-like Domain"/>
    <property type="match status" value="1"/>
</dbReference>
<evidence type="ECO:0000256" key="2">
    <source>
        <dbReference type="RuleBase" id="RU000363"/>
    </source>
</evidence>
<dbReference type="InterPro" id="IPR002347">
    <property type="entry name" value="SDR_fam"/>
</dbReference>
<evidence type="ECO:0000256" key="1">
    <source>
        <dbReference type="ARBA" id="ARBA00006484"/>
    </source>
</evidence>
<dbReference type="Proteomes" id="UP000198426">
    <property type="component" value="Unassembled WGS sequence"/>
</dbReference>
<dbReference type="RefSeq" id="WP_089232676.1">
    <property type="nucleotide sequence ID" value="NZ_FZOY01000003.1"/>
</dbReference>
<accession>A0A239GSH4</accession>
<reference evidence="3 4" key="1">
    <citation type="submission" date="2017-06" db="EMBL/GenBank/DDBJ databases">
        <authorList>
            <person name="Kim H.J."/>
            <person name="Triplett B.A."/>
        </authorList>
    </citation>
    <scope>NUCLEOTIDE SEQUENCE [LARGE SCALE GENOMIC DNA]</scope>
    <source>
        <strain evidence="3 4">DSM 29339</strain>
    </source>
</reference>
<dbReference type="Pfam" id="PF00106">
    <property type="entry name" value="adh_short"/>
    <property type="match status" value="1"/>
</dbReference>
<evidence type="ECO:0000313" key="4">
    <source>
        <dbReference type="Proteomes" id="UP000198426"/>
    </source>
</evidence>
<organism evidence="3 4">
    <name type="scientific">Tropicimonas sediminicola</name>
    <dbReference type="NCBI Taxonomy" id="1031541"/>
    <lineage>
        <taxon>Bacteria</taxon>
        <taxon>Pseudomonadati</taxon>
        <taxon>Pseudomonadota</taxon>
        <taxon>Alphaproteobacteria</taxon>
        <taxon>Rhodobacterales</taxon>
        <taxon>Roseobacteraceae</taxon>
        <taxon>Tropicimonas</taxon>
    </lineage>
</organism>
<dbReference type="PANTHER" id="PTHR42879:SF2">
    <property type="entry name" value="3-OXOACYL-[ACYL-CARRIER-PROTEIN] REDUCTASE FABG"/>
    <property type="match status" value="1"/>
</dbReference>
<dbReference type="EMBL" id="FZOY01000003">
    <property type="protein sequence ID" value="SNS71453.1"/>
    <property type="molecule type" value="Genomic_DNA"/>
</dbReference>
<dbReference type="AlphaFoldDB" id="A0A239GSH4"/>
<dbReference type="PRINTS" id="PR00080">
    <property type="entry name" value="SDRFAMILY"/>
</dbReference>
<dbReference type="InterPro" id="IPR050259">
    <property type="entry name" value="SDR"/>
</dbReference>
<name>A0A239GSH4_9RHOB</name>
<dbReference type="PRINTS" id="PR00081">
    <property type="entry name" value="GDHRDH"/>
</dbReference>
<evidence type="ECO:0000313" key="3">
    <source>
        <dbReference type="EMBL" id="SNS71453.1"/>
    </source>
</evidence>
<comment type="similarity">
    <text evidence="1 2">Belongs to the short-chain dehydrogenases/reductases (SDR) family.</text>
</comment>
<proteinExistence type="inferred from homology"/>
<keyword evidence="4" id="KW-1185">Reference proteome</keyword>
<dbReference type="InterPro" id="IPR036291">
    <property type="entry name" value="NAD(P)-bd_dom_sf"/>
</dbReference>
<sequence>MSRAALVTGGNRGIGRAIAAGLLAQGVDVTLTARDPEAGAAAAAELGCAWTEADLARPDTLAQFEWAAFDILVNNAGVLPKGGMLANPDGFFDCMAVMVDGPFRLIHALAPGMVARGYGRIVNLSSGWGAFAEGLEGPGAYGTAKAALNALTLALSRELPDTVKINAACPGWVRTRMGGAGAPTGIADGADTPLWLATLPQDGPTGGFFRRRKPIPW</sequence>